<evidence type="ECO:0000313" key="4">
    <source>
        <dbReference type="Proteomes" id="UP001527202"/>
    </source>
</evidence>
<dbReference type="GeneID" id="95378226"/>
<evidence type="ECO:0000313" key="1">
    <source>
        <dbReference type="EMBL" id="MCY9599308.1"/>
    </source>
</evidence>
<reference evidence="2 3" key="1">
    <citation type="submission" date="2018-01" db="EMBL/GenBank/DDBJ databases">
        <title>The whole genome sequencing and assembly of Paenibacillus chitinolyticus KCCM 41400 strain.</title>
        <authorList>
            <person name="Kim J.-Y."/>
            <person name="Park M.-K."/>
            <person name="Lee Y.-J."/>
            <person name="Yi H."/>
            <person name="Bahn Y.-S."/>
            <person name="Kim J.F."/>
            <person name="Lee D.-W."/>
        </authorList>
    </citation>
    <scope>NUCLEOTIDE SEQUENCE [LARGE SCALE GENOMIC DNA]</scope>
    <source>
        <strain evidence="2 3">KCCM 41400</strain>
    </source>
</reference>
<evidence type="ECO:0000313" key="2">
    <source>
        <dbReference type="EMBL" id="QAV20934.1"/>
    </source>
</evidence>
<sequence length="162" mass="18158">MLTFEQKIAIMESFPELQRKNVSLGRVNFHYEDSAYDKKTVGYHFHPNGNGYIYAGQIEGAETDDKGLVNIRDYSEEQLRDLAGAAIRSLTAGAGTSVTADDKTGSSFPDEQTWVNADGNVLTVKLDDEMWFIHAGLNLDSVFESYEEAVEYLEEEGFARKK</sequence>
<dbReference type="EMBL" id="JAMDMJ010000042">
    <property type="protein sequence ID" value="MCY9599308.1"/>
    <property type="molecule type" value="Genomic_DNA"/>
</dbReference>
<dbReference type="OrthoDB" id="2360619at2"/>
<keyword evidence="4" id="KW-1185">Reference proteome</keyword>
<protein>
    <submittedName>
        <fullName evidence="2">Uncharacterized protein</fullName>
    </submittedName>
</protein>
<accession>A0A410X2T4</accession>
<gene>
    <name evidence="1" type="ORF">M5X16_26560</name>
    <name evidence="2" type="ORF">PC41400_25895</name>
</gene>
<dbReference type="Proteomes" id="UP000288943">
    <property type="component" value="Chromosome"/>
</dbReference>
<dbReference type="KEGG" id="pchi:PC41400_25895"/>
<dbReference type="RefSeq" id="WP_042233590.1">
    <property type="nucleotide sequence ID" value="NZ_CP026520.1"/>
</dbReference>
<evidence type="ECO:0000313" key="3">
    <source>
        <dbReference type="Proteomes" id="UP000288943"/>
    </source>
</evidence>
<dbReference type="AlphaFoldDB" id="A0A410X2T4"/>
<dbReference type="Proteomes" id="UP001527202">
    <property type="component" value="Unassembled WGS sequence"/>
</dbReference>
<dbReference type="EMBL" id="CP026520">
    <property type="protein sequence ID" value="QAV20934.1"/>
    <property type="molecule type" value="Genomic_DNA"/>
</dbReference>
<reference evidence="1 4" key="2">
    <citation type="submission" date="2022-05" db="EMBL/GenBank/DDBJ databases">
        <title>Genome Sequencing of Bee-Associated Microbes.</title>
        <authorList>
            <person name="Dunlap C."/>
        </authorList>
    </citation>
    <scope>NUCLEOTIDE SEQUENCE [LARGE SCALE GENOMIC DNA]</scope>
    <source>
        <strain evidence="1 4">NRRL B-23120</strain>
    </source>
</reference>
<proteinExistence type="predicted"/>
<name>A0A410X2T4_9BACL</name>
<organism evidence="2 3">
    <name type="scientific">Paenibacillus chitinolyticus</name>
    <dbReference type="NCBI Taxonomy" id="79263"/>
    <lineage>
        <taxon>Bacteria</taxon>
        <taxon>Bacillati</taxon>
        <taxon>Bacillota</taxon>
        <taxon>Bacilli</taxon>
        <taxon>Bacillales</taxon>
        <taxon>Paenibacillaceae</taxon>
        <taxon>Paenibacillus</taxon>
    </lineage>
</organism>